<evidence type="ECO:0000259" key="5">
    <source>
        <dbReference type="Pfam" id="PF00551"/>
    </source>
</evidence>
<dbReference type="EMBL" id="SLWL01000002">
    <property type="protein sequence ID" value="TCO15285.1"/>
    <property type="molecule type" value="Genomic_DNA"/>
</dbReference>
<organism evidence="6 7">
    <name type="scientific">Camelimonas lactis</name>
    <dbReference type="NCBI Taxonomy" id="659006"/>
    <lineage>
        <taxon>Bacteria</taxon>
        <taxon>Pseudomonadati</taxon>
        <taxon>Pseudomonadota</taxon>
        <taxon>Alphaproteobacteria</taxon>
        <taxon>Hyphomicrobiales</taxon>
        <taxon>Chelatococcaceae</taxon>
        <taxon>Camelimonas</taxon>
    </lineage>
</organism>
<dbReference type="GO" id="GO:0005829">
    <property type="term" value="C:cytosol"/>
    <property type="evidence" value="ECO:0007669"/>
    <property type="project" value="TreeGrafter"/>
</dbReference>
<name>A0A4R2GXQ4_9HYPH</name>
<gene>
    <name evidence="4" type="primary">purN</name>
    <name evidence="6" type="ORF">EV666_102264</name>
</gene>
<dbReference type="UniPathway" id="UPA00074">
    <property type="reaction ID" value="UER00126"/>
</dbReference>
<dbReference type="Proteomes" id="UP000294881">
    <property type="component" value="Unassembled WGS sequence"/>
</dbReference>
<comment type="similarity">
    <text evidence="4">Belongs to the GART family.</text>
</comment>
<feature type="binding site" evidence="4">
    <location>
        <begin position="31"/>
        <end position="33"/>
    </location>
    <ligand>
        <name>N(1)-(5-phospho-beta-D-ribosyl)glycinamide</name>
        <dbReference type="ChEBI" id="CHEBI:143788"/>
    </ligand>
</feature>
<evidence type="ECO:0000313" key="7">
    <source>
        <dbReference type="Proteomes" id="UP000294881"/>
    </source>
</evidence>
<evidence type="ECO:0000256" key="4">
    <source>
        <dbReference type="HAMAP-Rule" id="MF_01930"/>
    </source>
</evidence>
<dbReference type="Pfam" id="PF00551">
    <property type="entry name" value="Formyl_trans_N"/>
    <property type="match status" value="1"/>
</dbReference>
<dbReference type="HAMAP" id="MF_01930">
    <property type="entry name" value="PurN"/>
    <property type="match status" value="1"/>
</dbReference>
<comment type="function">
    <text evidence="4">Catalyzes the transfer of a formyl group from 10-formyltetrahydrofolate to 5-phospho-ribosyl-glycinamide (GAR), producing 5-phospho-ribosyl-N-formylglycinamide (FGAR) and tetrahydrofolate.</text>
</comment>
<dbReference type="EC" id="2.1.2.2" evidence="4"/>
<comment type="catalytic activity">
    <reaction evidence="4">
        <text>N(1)-(5-phospho-beta-D-ribosyl)glycinamide + (6R)-10-formyltetrahydrofolate = N(2)-formyl-N(1)-(5-phospho-beta-D-ribosyl)glycinamide + (6S)-5,6,7,8-tetrahydrofolate + H(+)</text>
        <dbReference type="Rhea" id="RHEA:15053"/>
        <dbReference type="ChEBI" id="CHEBI:15378"/>
        <dbReference type="ChEBI" id="CHEBI:57453"/>
        <dbReference type="ChEBI" id="CHEBI:143788"/>
        <dbReference type="ChEBI" id="CHEBI:147286"/>
        <dbReference type="ChEBI" id="CHEBI:195366"/>
        <dbReference type="EC" id="2.1.2.2"/>
    </reaction>
</comment>
<sequence>MASGSPRAAGCSGERPKMTRKRIGVLISGRGSNMEALLAAASDPAFPAEISLVMSNRADAAGLVTAASQGVATAVVDHRPYGKDRESFERALDARMRDAGVELVCLAGFMRVLTPVFVGAWDGRMLNIHPSLLPAYTGLHTHERALNDGVRVHGCTVHFVTPVLDVGPIIAQAVVPVRAGDDPDKLAARVLRQEHRLYPRALELIASGAAWLENGRVMYQDAQAMARATVFADET</sequence>
<dbReference type="InterPro" id="IPR036477">
    <property type="entry name" value="Formyl_transf_N_sf"/>
</dbReference>
<protein>
    <recommendedName>
        <fullName evidence="4">Phosphoribosylglycinamide formyltransferase</fullName>
        <ecNumber evidence="4">2.1.2.2</ecNumber>
    </recommendedName>
    <alternativeName>
        <fullName evidence="4">5'-phosphoribosylglycinamide transformylase</fullName>
    </alternativeName>
    <alternativeName>
        <fullName evidence="4">GAR transformylase</fullName>
        <shortName evidence="4">GART</shortName>
    </alternativeName>
</protein>
<dbReference type="InterPro" id="IPR002376">
    <property type="entry name" value="Formyl_transf_N"/>
</dbReference>
<feature type="binding site" evidence="4">
    <location>
        <position position="85"/>
    </location>
    <ligand>
        <name>(6R)-10-formyltetrahydrofolate</name>
        <dbReference type="ChEBI" id="CHEBI:195366"/>
    </ligand>
</feature>
<comment type="pathway">
    <text evidence="1 4">Purine metabolism; IMP biosynthesis via de novo pathway; N(2)-formyl-N(1)-(5-phospho-D-ribosyl)glycinamide from N(1)-(5-phospho-D-ribosyl)glycinamide (10-formyl THF route): step 1/1.</text>
</comment>
<feature type="site" description="Raises pKa of active site His" evidence="4">
    <location>
        <position position="165"/>
    </location>
</feature>
<comment type="caution">
    <text evidence="6">The sequence shown here is derived from an EMBL/GenBank/DDBJ whole genome shotgun (WGS) entry which is preliminary data.</text>
</comment>
<dbReference type="Gene3D" id="3.40.50.170">
    <property type="entry name" value="Formyl transferase, N-terminal domain"/>
    <property type="match status" value="1"/>
</dbReference>
<dbReference type="AlphaFoldDB" id="A0A4R2GXQ4"/>
<dbReference type="PANTHER" id="PTHR43369">
    <property type="entry name" value="PHOSPHORIBOSYLGLYCINAMIDE FORMYLTRANSFERASE"/>
    <property type="match status" value="1"/>
</dbReference>
<dbReference type="GO" id="GO:0006189">
    <property type="term" value="P:'de novo' IMP biosynthetic process"/>
    <property type="evidence" value="ECO:0007669"/>
    <property type="project" value="UniProtKB-UniRule"/>
</dbReference>
<proteinExistence type="inferred from homology"/>
<dbReference type="PANTHER" id="PTHR43369:SF2">
    <property type="entry name" value="PHOSPHORIBOSYLGLYCINAMIDE FORMYLTRANSFERASE"/>
    <property type="match status" value="1"/>
</dbReference>
<evidence type="ECO:0000313" key="6">
    <source>
        <dbReference type="EMBL" id="TCO15285.1"/>
    </source>
</evidence>
<feature type="binding site" evidence="4">
    <location>
        <position position="127"/>
    </location>
    <ligand>
        <name>(6R)-10-formyltetrahydrofolate</name>
        <dbReference type="ChEBI" id="CHEBI:195366"/>
    </ligand>
</feature>
<dbReference type="SUPFAM" id="SSF53328">
    <property type="entry name" value="Formyltransferase"/>
    <property type="match status" value="1"/>
</dbReference>
<dbReference type="GO" id="GO:0004644">
    <property type="term" value="F:phosphoribosylglycinamide formyltransferase activity"/>
    <property type="evidence" value="ECO:0007669"/>
    <property type="project" value="UniProtKB-UniRule"/>
</dbReference>
<keyword evidence="2 4" id="KW-0808">Transferase</keyword>
<feature type="domain" description="Formyl transferase N-terminal" evidence="5">
    <location>
        <begin position="21"/>
        <end position="202"/>
    </location>
</feature>
<keyword evidence="7" id="KW-1185">Reference proteome</keyword>
<reference evidence="6 7" key="1">
    <citation type="submission" date="2019-03" db="EMBL/GenBank/DDBJ databases">
        <title>Genomic Encyclopedia of Type Strains, Phase IV (KMG-IV): sequencing the most valuable type-strain genomes for metagenomic binning, comparative biology and taxonomic classification.</title>
        <authorList>
            <person name="Goeker M."/>
        </authorList>
    </citation>
    <scope>NUCLEOTIDE SEQUENCE [LARGE SCALE GENOMIC DNA]</scope>
    <source>
        <strain evidence="6 7">DSM 22958</strain>
    </source>
</reference>
<feature type="active site" description="Proton donor" evidence="4">
    <location>
        <position position="129"/>
    </location>
</feature>
<accession>A0A4R2GXQ4</accession>
<evidence type="ECO:0000256" key="1">
    <source>
        <dbReference type="ARBA" id="ARBA00005054"/>
    </source>
</evidence>
<evidence type="ECO:0000256" key="3">
    <source>
        <dbReference type="ARBA" id="ARBA00022755"/>
    </source>
</evidence>
<dbReference type="CDD" id="cd08645">
    <property type="entry name" value="FMT_core_GART"/>
    <property type="match status" value="1"/>
</dbReference>
<comment type="caution">
    <text evidence="4">Lacks conserved residue(s) required for the propagation of feature annotation.</text>
</comment>
<evidence type="ECO:0000256" key="2">
    <source>
        <dbReference type="ARBA" id="ARBA00022679"/>
    </source>
</evidence>
<dbReference type="NCBIfam" id="TIGR00639">
    <property type="entry name" value="PurN"/>
    <property type="match status" value="1"/>
</dbReference>
<dbReference type="InterPro" id="IPR004607">
    <property type="entry name" value="GART"/>
</dbReference>
<keyword evidence="3 4" id="KW-0658">Purine biosynthesis</keyword>